<protein>
    <submittedName>
        <fullName evidence="1">Uncharacterized protein</fullName>
    </submittedName>
</protein>
<sequence>MNERSILFCGKDGRWKAYDDSYDITIHCESKREKDEMLDLLGRAWCDATTSAKNAATLLKDFCKGQNNMDPDCCEKCIFSDKKDGSCLIANEVPEDWRV</sequence>
<organism evidence="1">
    <name type="scientific">Caudovirales sp. ctyaR3</name>
    <dbReference type="NCBI Taxonomy" id="2827640"/>
    <lineage>
        <taxon>Viruses</taxon>
        <taxon>Duplodnaviria</taxon>
        <taxon>Heunggongvirae</taxon>
        <taxon>Uroviricota</taxon>
        <taxon>Caudoviricetes</taxon>
    </lineage>
</organism>
<accession>A0A8S5T5S4</accession>
<evidence type="ECO:0000313" key="1">
    <source>
        <dbReference type="EMBL" id="DAF58122.1"/>
    </source>
</evidence>
<name>A0A8S5T5S4_9CAUD</name>
<dbReference type="EMBL" id="BK032746">
    <property type="protein sequence ID" value="DAF58122.1"/>
    <property type="molecule type" value="Genomic_DNA"/>
</dbReference>
<reference evidence="1" key="1">
    <citation type="journal article" date="2021" name="Proc. Natl. Acad. Sci. U.S.A.">
        <title>A Catalog of Tens of Thousands of Viruses from Human Metagenomes Reveals Hidden Associations with Chronic Diseases.</title>
        <authorList>
            <person name="Tisza M.J."/>
            <person name="Buck C.B."/>
        </authorList>
    </citation>
    <scope>NUCLEOTIDE SEQUENCE</scope>
    <source>
        <strain evidence="1">CtyaR3</strain>
    </source>
</reference>
<proteinExistence type="predicted"/>